<evidence type="ECO:0000313" key="2">
    <source>
        <dbReference type="EMBL" id="MED6262197.1"/>
    </source>
</evidence>
<reference evidence="2 3" key="1">
    <citation type="submission" date="2021-07" db="EMBL/GenBank/DDBJ databases">
        <authorList>
            <person name="Palmer J.M."/>
        </authorList>
    </citation>
    <scope>NUCLEOTIDE SEQUENCE [LARGE SCALE GENOMIC DNA]</scope>
    <source>
        <strain evidence="2 3">AT_MEX2019</strain>
        <tissue evidence="2">Muscle</tissue>
    </source>
</reference>
<organism evidence="2 3">
    <name type="scientific">Ataeniobius toweri</name>
    <dbReference type="NCBI Taxonomy" id="208326"/>
    <lineage>
        <taxon>Eukaryota</taxon>
        <taxon>Metazoa</taxon>
        <taxon>Chordata</taxon>
        <taxon>Craniata</taxon>
        <taxon>Vertebrata</taxon>
        <taxon>Euteleostomi</taxon>
        <taxon>Actinopterygii</taxon>
        <taxon>Neopterygii</taxon>
        <taxon>Teleostei</taxon>
        <taxon>Neoteleostei</taxon>
        <taxon>Acanthomorphata</taxon>
        <taxon>Ovalentaria</taxon>
        <taxon>Atherinomorphae</taxon>
        <taxon>Cyprinodontiformes</taxon>
        <taxon>Goodeidae</taxon>
        <taxon>Ataeniobius</taxon>
    </lineage>
</organism>
<protein>
    <submittedName>
        <fullName evidence="2">Uncharacterized protein</fullName>
    </submittedName>
</protein>
<dbReference type="Proteomes" id="UP001345963">
    <property type="component" value="Unassembled WGS sequence"/>
</dbReference>
<evidence type="ECO:0000256" key="1">
    <source>
        <dbReference type="SAM" id="SignalP"/>
    </source>
</evidence>
<evidence type="ECO:0000313" key="3">
    <source>
        <dbReference type="Proteomes" id="UP001345963"/>
    </source>
</evidence>
<keyword evidence="3" id="KW-1185">Reference proteome</keyword>
<dbReference type="EMBL" id="JAHUTI010091829">
    <property type="protein sequence ID" value="MED6262197.1"/>
    <property type="molecule type" value="Genomic_DNA"/>
</dbReference>
<dbReference type="Gene3D" id="3.40.50.2300">
    <property type="match status" value="1"/>
</dbReference>
<accession>A0ABU7CGT6</accession>
<gene>
    <name evidence="2" type="ORF">ATANTOWER_016019</name>
</gene>
<feature type="chain" id="PRO_5046552018" evidence="1">
    <location>
        <begin position="20"/>
        <end position="110"/>
    </location>
</feature>
<proteinExistence type="predicted"/>
<feature type="signal peptide" evidence="1">
    <location>
        <begin position="1"/>
        <end position="19"/>
    </location>
</feature>
<keyword evidence="1" id="KW-0732">Signal</keyword>
<name>A0ABU7CGT6_9TELE</name>
<comment type="caution">
    <text evidence="2">The sequence shown here is derived from an EMBL/GenBank/DDBJ whole genome shotgun (WGS) entry which is preliminary data.</text>
</comment>
<sequence length="110" mass="12407">MYCSDCLLYLGVLVMVVAGNKMLDDCLTSNRKYRMNVVLLEDNNYEWSRPFVQGAVEQAIEKDKQENINNDLNFTLTANYNGFNTTVYNRQGCGSSTCEGVAILKMLDVS</sequence>